<feature type="transmembrane region" description="Helical" evidence="1">
    <location>
        <begin position="109"/>
        <end position="126"/>
    </location>
</feature>
<accession>A0A0C9SLK5</accession>
<keyword evidence="1" id="KW-0472">Membrane</keyword>
<dbReference type="AlphaFoldDB" id="A0A0C9SLK5"/>
<evidence type="ECO:0000313" key="2">
    <source>
        <dbReference type="EMBL" id="KIJ04584.1"/>
    </source>
</evidence>
<keyword evidence="1" id="KW-1133">Transmembrane helix</keyword>
<organism evidence="2 3">
    <name type="scientific">Paxillus involutus ATCC 200175</name>
    <dbReference type="NCBI Taxonomy" id="664439"/>
    <lineage>
        <taxon>Eukaryota</taxon>
        <taxon>Fungi</taxon>
        <taxon>Dikarya</taxon>
        <taxon>Basidiomycota</taxon>
        <taxon>Agaricomycotina</taxon>
        <taxon>Agaricomycetes</taxon>
        <taxon>Agaricomycetidae</taxon>
        <taxon>Boletales</taxon>
        <taxon>Paxilineae</taxon>
        <taxon>Paxillaceae</taxon>
        <taxon>Paxillus</taxon>
    </lineage>
</organism>
<keyword evidence="1" id="KW-0812">Transmembrane</keyword>
<proteinExistence type="predicted"/>
<keyword evidence="3" id="KW-1185">Reference proteome</keyword>
<reference evidence="3" key="2">
    <citation type="submission" date="2015-01" db="EMBL/GenBank/DDBJ databases">
        <title>Evolutionary Origins and Diversification of the Mycorrhizal Mutualists.</title>
        <authorList>
            <consortium name="DOE Joint Genome Institute"/>
            <consortium name="Mycorrhizal Genomics Consortium"/>
            <person name="Kohler A."/>
            <person name="Kuo A."/>
            <person name="Nagy L.G."/>
            <person name="Floudas D."/>
            <person name="Copeland A."/>
            <person name="Barry K.W."/>
            <person name="Cichocki N."/>
            <person name="Veneault-Fourrey C."/>
            <person name="LaButti K."/>
            <person name="Lindquist E.A."/>
            <person name="Lipzen A."/>
            <person name="Lundell T."/>
            <person name="Morin E."/>
            <person name="Murat C."/>
            <person name="Riley R."/>
            <person name="Ohm R."/>
            <person name="Sun H."/>
            <person name="Tunlid A."/>
            <person name="Henrissat B."/>
            <person name="Grigoriev I.V."/>
            <person name="Hibbett D.S."/>
            <person name="Martin F."/>
        </authorList>
    </citation>
    <scope>NUCLEOTIDE SEQUENCE [LARGE SCALE GENOMIC DNA]</scope>
    <source>
        <strain evidence="3">ATCC 200175</strain>
    </source>
</reference>
<dbReference type="Gene3D" id="1.20.120.1630">
    <property type="match status" value="1"/>
</dbReference>
<reference evidence="2 3" key="1">
    <citation type="submission" date="2014-06" db="EMBL/GenBank/DDBJ databases">
        <authorList>
            <consortium name="DOE Joint Genome Institute"/>
            <person name="Kuo A."/>
            <person name="Kohler A."/>
            <person name="Nagy L.G."/>
            <person name="Floudas D."/>
            <person name="Copeland A."/>
            <person name="Barry K.W."/>
            <person name="Cichocki N."/>
            <person name="Veneault-Fourrey C."/>
            <person name="LaButti K."/>
            <person name="Lindquist E.A."/>
            <person name="Lipzen A."/>
            <person name="Lundell T."/>
            <person name="Morin E."/>
            <person name="Murat C."/>
            <person name="Sun H."/>
            <person name="Tunlid A."/>
            <person name="Henrissat B."/>
            <person name="Grigoriev I.V."/>
            <person name="Hibbett D.S."/>
            <person name="Martin F."/>
            <person name="Nordberg H.P."/>
            <person name="Cantor M.N."/>
            <person name="Hua S.X."/>
        </authorList>
    </citation>
    <scope>NUCLEOTIDE SEQUENCE [LARGE SCALE GENOMIC DNA]</scope>
    <source>
        <strain evidence="2 3">ATCC 200175</strain>
    </source>
</reference>
<evidence type="ECO:0000313" key="3">
    <source>
        <dbReference type="Proteomes" id="UP000053647"/>
    </source>
</evidence>
<feature type="transmembrane region" description="Helical" evidence="1">
    <location>
        <begin position="69"/>
        <end position="89"/>
    </location>
</feature>
<protein>
    <recommendedName>
        <fullName evidence="4">Protein-S-isoprenylcysteine O-methyltransferase</fullName>
    </recommendedName>
</protein>
<dbReference type="HOGENOM" id="CLU_065200_6_2_1"/>
<sequence length="160" mass="17892">MFAATDYCPAGLSQSIAHYLVRSDDPQRALRHISLLTPAFLDVHIRAEHPQGPQTNHSGAYAIVRHPSYTGAVAILAGFLLCGLSRHSWLVACSPLFPDPGIETRMMNVLASTVISMFVGLVAMLLQRMNNEDVMLEKNFGEEWKSWARRVPCRLVPWVY</sequence>
<evidence type="ECO:0000256" key="1">
    <source>
        <dbReference type="SAM" id="Phobius"/>
    </source>
</evidence>
<evidence type="ECO:0008006" key="4">
    <source>
        <dbReference type="Google" id="ProtNLM"/>
    </source>
</evidence>
<gene>
    <name evidence="2" type="ORF">PAXINDRAFT_22121</name>
</gene>
<dbReference type="OrthoDB" id="422086at2759"/>
<dbReference type="Proteomes" id="UP000053647">
    <property type="component" value="Unassembled WGS sequence"/>
</dbReference>
<name>A0A0C9SLK5_PAXIN</name>
<dbReference type="EMBL" id="KN821695">
    <property type="protein sequence ID" value="KIJ04584.1"/>
    <property type="molecule type" value="Genomic_DNA"/>
</dbReference>